<name>A0ABX7NNY2_9BACT</name>
<evidence type="ECO:0008006" key="3">
    <source>
        <dbReference type="Google" id="ProtNLM"/>
    </source>
</evidence>
<dbReference type="Proteomes" id="UP000662747">
    <property type="component" value="Chromosome"/>
</dbReference>
<sequence>MQVPVPLLGKARRRSRRGQAMVLSALSLLVLALMVTLSFNLSHALRQKMSLQQHSDALAYSMAVLEARALNYYAVGNRAIAGSYVAMNSLHAYMAAVSVTGEMLRAARNNFYMIAAIEVVRCMCYGCQEHCIDAAEAMKIAGDFAKEGSDYDKKARGVESGFTNAMQGLDLMVDNLHIAQRSVHDKTLQSVRDGKSNGLEQLTEYNAPGATFLTQQVGSMNANEFNCAVDGMQCQGSEDDSDEEARARVMTEVANASRSGWPATRETGGMPSVQIPSYLHPEFMKKFKDIPNEGNYQVMRHVGTAKTAEDKGQVNGAGEQGGNSGKVVVATEEGTIFHKWRHGVGINNYKAEVWSDDGGGGHTPNGAHSGQHPFEGVNARALTACSQSGNCFMKFRANPDADRDWGQPRVYSYVTRQFRGGDPSKTPWELNSSSTLEFEHGAQGSGRLKLAADEGAGLSKALVYYHRFGQGGWKEPPNLFGPYWRAKLHPFRDGDEAGRVLEAAGNQDAAELARVPGVSL</sequence>
<evidence type="ECO:0000313" key="2">
    <source>
        <dbReference type="Proteomes" id="UP000662747"/>
    </source>
</evidence>
<protein>
    <recommendedName>
        <fullName evidence="3">Flp pilus-assembly TadG-like N-terminal domain-containing protein</fullName>
    </recommendedName>
</protein>
<organism evidence="1 2">
    <name type="scientific">Pyxidicoccus parkwayensis</name>
    <dbReference type="NCBI Taxonomy" id="2813578"/>
    <lineage>
        <taxon>Bacteria</taxon>
        <taxon>Pseudomonadati</taxon>
        <taxon>Myxococcota</taxon>
        <taxon>Myxococcia</taxon>
        <taxon>Myxococcales</taxon>
        <taxon>Cystobacterineae</taxon>
        <taxon>Myxococcaceae</taxon>
        <taxon>Pyxidicoccus</taxon>
    </lineage>
</organism>
<dbReference type="EMBL" id="CP071090">
    <property type="protein sequence ID" value="QSQ20079.1"/>
    <property type="molecule type" value="Genomic_DNA"/>
</dbReference>
<reference evidence="1 2" key="1">
    <citation type="submission" date="2021-02" db="EMBL/GenBank/DDBJ databases">
        <title>De Novo genome assembly of isolated myxobacteria.</title>
        <authorList>
            <person name="Stevens D.C."/>
        </authorList>
    </citation>
    <scope>NUCLEOTIDE SEQUENCE [LARGE SCALE GENOMIC DNA]</scope>
    <source>
        <strain evidence="2">SCPEA02</strain>
    </source>
</reference>
<evidence type="ECO:0000313" key="1">
    <source>
        <dbReference type="EMBL" id="QSQ20079.1"/>
    </source>
</evidence>
<keyword evidence="2" id="KW-1185">Reference proteome</keyword>
<gene>
    <name evidence="1" type="ORF">JY651_33045</name>
</gene>
<accession>A0ABX7NNY2</accession>
<proteinExistence type="predicted"/>